<accession>A0AA35X6A6</accession>
<reference evidence="6" key="1">
    <citation type="submission" date="2023-03" db="EMBL/GenBank/DDBJ databases">
        <authorList>
            <person name="Steffen K."/>
            <person name="Cardenas P."/>
        </authorList>
    </citation>
    <scope>NUCLEOTIDE SEQUENCE</scope>
</reference>
<comment type="caution">
    <text evidence="6">The sequence shown here is derived from an EMBL/GenBank/DDBJ whole genome shotgun (WGS) entry which is preliminary data.</text>
</comment>
<evidence type="ECO:0000256" key="3">
    <source>
        <dbReference type="ARBA" id="ARBA00022741"/>
    </source>
</evidence>
<dbReference type="GO" id="GO:0005524">
    <property type="term" value="F:ATP binding"/>
    <property type="evidence" value="ECO:0007669"/>
    <property type="project" value="InterPro"/>
</dbReference>
<dbReference type="Pfam" id="PF00406">
    <property type="entry name" value="ADK"/>
    <property type="match status" value="2"/>
</dbReference>
<dbReference type="InterPro" id="IPR036193">
    <property type="entry name" value="ADK_active_lid_dom_sf"/>
</dbReference>
<gene>
    <name evidence="6" type="ORF">GBAR_LOCUS22904</name>
</gene>
<evidence type="ECO:0000256" key="1">
    <source>
        <dbReference type="ARBA" id="ARBA00007220"/>
    </source>
</evidence>
<protein>
    <submittedName>
        <fullName evidence="6">Adenylate kinase 8</fullName>
    </submittedName>
</protein>
<name>A0AA35X6A6_GEOBA</name>
<dbReference type="PANTHER" id="PTHR23359">
    <property type="entry name" value="NUCLEOTIDE KINASE"/>
    <property type="match status" value="1"/>
</dbReference>
<dbReference type="CDD" id="cd01428">
    <property type="entry name" value="ADK"/>
    <property type="match status" value="2"/>
</dbReference>
<dbReference type="Proteomes" id="UP001174909">
    <property type="component" value="Unassembled WGS sequence"/>
</dbReference>
<dbReference type="GO" id="GO:0004017">
    <property type="term" value="F:AMP kinase activity"/>
    <property type="evidence" value="ECO:0007669"/>
    <property type="project" value="InterPro"/>
</dbReference>
<dbReference type="EMBL" id="CASHTH010003168">
    <property type="protein sequence ID" value="CAI8041186.1"/>
    <property type="molecule type" value="Genomic_DNA"/>
</dbReference>
<keyword evidence="4 5" id="KW-0418">Kinase</keyword>
<proteinExistence type="inferred from homology"/>
<evidence type="ECO:0000256" key="5">
    <source>
        <dbReference type="RuleBase" id="RU003330"/>
    </source>
</evidence>
<dbReference type="SUPFAM" id="SSF57774">
    <property type="entry name" value="Microbial and mitochondrial ADK, insert 'zinc finger' domain"/>
    <property type="match status" value="2"/>
</dbReference>
<sequence length="490" mass="54915">MRHCEDDTMAMERLAIPPEFSTYAEEKGIFTLYEGMLEALLTARPECPLQFLSHYLSMDRARMTCVVVYGPPCSGQHSVSKLIARKLRAVHVVPERVLREDQSPAGTQARALAKEGKEVTPGLWAAIIHSRTQQTDCQDKGWVLEAFPRTRKQALALQSKGVIATHFVHLECPDAVLIERYGGKRIDPLTGDVYHLVFSPPTSTAVAGRLVEEEGGVTANVHAPLELYHCHSHSLLTAYFATHCKTFNADQPLGDLVSQVYHFLCTRKRSLAPHTPRVVLLGPSGSGKSVQAAKLAHKYNLINVDCEELVQQEMVSGSSLADKMKPFTDSNMMIPDDMVLSVVTRRLGCLDCMSRGWVLHGFPLTGNQAELLAEAGFRPNRVFFLNLCEESVKERLTQLRVDPISGERYHLLMKPPANHELLNRLETHPHDTEEQVSKRLEIHREFAQELEDVYQLGQHVNADQDPLTVFEVIESLMVNPLPILRPVLDE</sequence>
<dbReference type="Gene3D" id="3.40.50.300">
    <property type="entry name" value="P-loop containing nucleotide triphosphate hydrolases"/>
    <property type="match status" value="2"/>
</dbReference>
<comment type="similarity">
    <text evidence="1 5">Belongs to the adenylate kinase family.</text>
</comment>
<evidence type="ECO:0000256" key="4">
    <source>
        <dbReference type="ARBA" id="ARBA00022777"/>
    </source>
</evidence>
<dbReference type="InterPro" id="IPR000850">
    <property type="entry name" value="Adenylat/UMP-CMP_kin"/>
</dbReference>
<dbReference type="AlphaFoldDB" id="A0AA35X6A6"/>
<evidence type="ECO:0000313" key="7">
    <source>
        <dbReference type="Proteomes" id="UP001174909"/>
    </source>
</evidence>
<dbReference type="CDD" id="cd22979">
    <property type="entry name" value="DD_AK8"/>
    <property type="match status" value="1"/>
</dbReference>
<keyword evidence="2 5" id="KW-0808">Transferase</keyword>
<keyword evidence="7" id="KW-1185">Reference proteome</keyword>
<evidence type="ECO:0000313" key="6">
    <source>
        <dbReference type="EMBL" id="CAI8041186.1"/>
    </source>
</evidence>
<dbReference type="PROSITE" id="PS51353">
    <property type="entry name" value="ARSC"/>
    <property type="match status" value="1"/>
</dbReference>
<dbReference type="InterPro" id="IPR027417">
    <property type="entry name" value="P-loop_NTPase"/>
</dbReference>
<dbReference type="PRINTS" id="PR00094">
    <property type="entry name" value="ADENYLTKNASE"/>
</dbReference>
<dbReference type="InterPro" id="IPR006660">
    <property type="entry name" value="Arsenate_reductase-like"/>
</dbReference>
<keyword evidence="3" id="KW-0547">Nucleotide-binding</keyword>
<evidence type="ECO:0000256" key="2">
    <source>
        <dbReference type="ARBA" id="ARBA00022679"/>
    </source>
</evidence>
<organism evidence="6 7">
    <name type="scientific">Geodia barretti</name>
    <name type="common">Barrett's horny sponge</name>
    <dbReference type="NCBI Taxonomy" id="519541"/>
    <lineage>
        <taxon>Eukaryota</taxon>
        <taxon>Metazoa</taxon>
        <taxon>Porifera</taxon>
        <taxon>Demospongiae</taxon>
        <taxon>Heteroscleromorpha</taxon>
        <taxon>Tetractinellida</taxon>
        <taxon>Astrophorina</taxon>
        <taxon>Geodiidae</taxon>
        <taxon>Geodia</taxon>
    </lineage>
</organism>
<dbReference type="SUPFAM" id="SSF52540">
    <property type="entry name" value="P-loop containing nucleoside triphosphate hydrolases"/>
    <property type="match status" value="2"/>
</dbReference>